<organism evidence="2 3">
    <name type="scientific">Arcanobacterium phocae</name>
    <dbReference type="NCBI Taxonomy" id="131112"/>
    <lineage>
        <taxon>Bacteria</taxon>
        <taxon>Bacillati</taxon>
        <taxon>Actinomycetota</taxon>
        <taxon>Actinomycetes</taxon>
        <taxon>Actinomycetales</taxon>
        <taxon>Actinomycetaceae</taxon>
        <taxon>Arcanobacterium</taxon>
    </lineage>
</organism>
<reference evidence="3" key="1">
    <citation type="submission" date="2016-10" db="EMBL/GenBank/DDBJ databases">
        <authorList>
            <person name="Varghese N."/>
            <person name="Submissions S."/>
        </authorList>
    </citation>
    <scope>NUCLEOTIDE SEQUENCE [LARGE SCALE GENOMIC DNA]</scope>
    <source>
        <strain evidence="3">DSM 10002</strain>
    </source>
</reference>
<dbReference type="RefSeq" id="WP_157672867.1">
    <property type="nucleotide sequence ID" value="NZ_LT629804.1"/>
</dbReference>
<keyword evidence="1" id="KW-0812">Transmembrane</keyword>
<protein>
    <submittedName>
        <fullName evidence="2">Uncharacterized protein</fullName>
    </submittedName>
</protein>
<evidence type="ECO:0000256" key="1">
    <source>
        <dbReference type="SAM" id="Phobius"/>
    </source>
</evidence>
<accession>A0A1H2LC07</accession>
<gene>
    <name evidence="2" type="ORF">SAMN04489737_0511</name>
</gene>
<dbReference type="AlphaFoldDB" id="A0A1H2LC07"/>
<dbReference type="GeneID" id="65344258"/>
<dbReference type="OrthoDB" id="2417941at2"/>
<proteinExistence type="predicted"/>
<dbReference type="Proteomes" id="UP000214355">
    <property type="component" value="Chromosome I"/>
</dbReference>
<evidence type="ECO:0000313" key="2">
    <source>
        <dbReference type="EMBL" id="SDU78533.1"/>
    </source>
</evidence>
<keyword evidence="1" id="KW-1133">Transmembrane helix</keyword>
<evidence type="ECO:0000313" key="3">
    <source>
        <dbReference type="Proteomes" id="UP000214355"/>
    </source>
</evidence>
<sequence length="208" mass="23395">MIFSISIICSYLARRRKQKIFLIGIGIILGGAYLTWGIYDPRLALLYTISAGLGFAVGASLSPTSLPPLTPLVDGGPFGTDTPPLQLRQMRIYAKKFPRTRYRFFRSPITYNDMCIYCEVNGRKIRFTSDDFTYEAIKSLLDDPSFFLTDDEPVLCGLGFEGSQITEVAEKNLVPAGSLIITDYVNLLGTIYPDEVPVFQQWILRVFH</sequence>
<keyword evidence="1" id="KW-0472">Membrane</keyword>
<keyword evidence="3" id="KW-1185">Reference proteome</keyword>
<dbReference type="EMBL" id="LT629804">
    <property type="protein sequence ID" value="SDU78533.1"/>
    <property type="molecule type" value="Genomic_DNA"/>
</dbReference>
<feature type="transmembrane region" description="Helical" evidence="1">
    <location>
        <begin position="20"/>
        <end position="39"/>
    </location>
</feature>
<name>A0A1H2LC07_9ACTO</name>